<evidence type="ECO:0000256" key="7">
    <source>
        <dbReference type="ARBA" id="ARBA00022989"/>
    </source>
</evidence>
<keyword evidence="3 9" id="KW-0813">Transport</keyword>
<dbReference type="FunFam" id="1.20.81.30:FF:000001">
    <property type="entry name" value="Type II secretion system protein F"/>
    <property type="match status" value="1"/>
</dbReference>
<evidence type="ECO:0000256" key="2">
    <source>
        <dbReference type="ARBA" id="ARBA00005745"/>
    </source>
</evidence>
<comment type="subcellular location">
    <subcellularLocation>
        <location evidence="1 9">Cell inner membrane</location>
        <topology evidence="1 9">Multi-pass membrane protein</topology>
    </subcellularLocation>
</comment>
<dbReference type="EMBL" id="CP016303">
    <property type="protein sequence ID" value="ASX25710.1"/>
    <property type="molecule type" value="Genomic_DNA"/>
</dbReference>
<keyword evidence="7" id="KW-1133">Transmembrane helix</keyword>
<keyword evidence="4" id="KW-1003">Cell membrane</keyword>
<dbReference type="PANTHER" id="PTHR30012">
    <property type="entry name" value="GENERAL SECRETION PATHWAY PROTEIN"/>
    <property type="match status" value="1"/>
</dbReference>
<dbReference type="OrthoDB" id="9805682at2"/>
<dbReference type="GO" id="GO:0005886">
    <property type="term" value="C:plasma membrane"/>
    <property type="evidence" value="ECO:0007669"/>
    <property type="project" value="UniProtKB-SubCell"/>
</dbReference>
<keyword evidence="5" id="KW-0997">Cell inner membrane</keyword>
<name>A0A249DX97_9ENTR</name>
<dbReference type="InterPro" id="IPR018076">
    <property type="entry name" value="T2SS_GspF_dom"/>
</dbReference>
<evidence type="ECO:0000256" key="8">
    <source>
        <dbReference type="ARBA" id="ARBA00023136"/>
    </source>
</evidence>
<evidence type="ECO:0000313" key="11">
    <source>
        <dbReference type="Proteomes" id="UP000216438"/>
    </source>
</evidence>
<comment type="similarity">
    <text evidence="2 9">Belongs to the GSP F family.</text>
</comment>
<evidence type="ECO:0000256" key="4">
    <source>
        <dbReference type="ARBA" id="ARBA00022475"/>
    </source>
</evidence>
<gene>
    <name evidence="10" type="ORF">BA171_00580</name>
</gene>
<dbReference type="Pfam" id="PF00482">
    <property type="entry name" value="T2SSF"/>
    <property type="match status" value="2"/>
</dbReference>
<dbReference type="InterPro" id="IPR001992">
    <property type="entry name" value="T2SS_GspF/T4SS_PilC_CS"/>
</dbReference>
<dbReference type="InterPro" id="IPR042094">
    <property type="entry name" value="T2SS_GspF_sf"/>
</dbReference>
<organism evidence="10 11">
    <name type="scientific">Candidatus Hamiltonella defensa</name>
    <name type="common">Bemisia tabaci</name>
    <dbReference type="NCBI Taxonomy" id="672795"/>
    <lineage>
        <taxon>Bacteria</taxon>
        <taxon>Pseudomonadati</taxon>
        <taxon>Pseudomonadota</taxon>
        <taxon>Gammaproteobacteria</taxon>
        <taxon>Enterobacterales</taxon>
        <taxon>Enterobacteriaceae</taxon>
        <taxon>aphid secondary symbionts</taxon>
        <taxon>Candidatus Williamhamiltonella</taxon>
    </lineage>
</organism>
<keyword evidence="8" id="KW-0472">Membrane</keyword>
<evidence type="ECO:0000256" key="9">
    <source>
        <dbReference type="RuleBase" id="RU003923"/>
    </source>
</evidence>
<dbReference type="PRINTS" id="PR00812">
    <property type="entry name" value="BCTERIALGSPF"/>
</dbReference>
<evidence type="ECO:0000313" key="10">
    <source>
        <dbReference type="EMBL" id="ASX25710.1"/>
    </source>
</evidence>
<dbReference type="Gene3D" id="1.20.81.30">
    <property type="entry name" value="Type II secretion system (T2SS), domain F"/>
    <property type="match status" value="2"/>
</dbReference>
<reference evidence="10 11" key="2">
    <citation type="submission" date="2017-09" db="EMBL/GenBank/DDBJ databases">
        <title>The genome of whitefly Bemisia tabaci, a global crop pest, provides novel insights into virus transmission, host adaptation and insecticide resistance.</title>
        <authorList>
            <person name="Kaur N."/>
            <person name="Kliot A."/>
            <person name="Pinheiro P.V."/>
            <person name="Luan J."/>
            <person name="Zheng Y."/>
            <person name="Liu W."/>
            <person name="Sun H."/>
            <person name="Yang X."/>
            <person name="Xu Y."/>
            <person name="Luo Y."/>
            <person name="Kruse A."/>
            <person name="Fisher T.W."/>
            <person name="Nelson D.R."/>
            <person name="Elimelech M."/>
            <person name="MacCoss M."/>
            <person name="Johnson R."/>
            <person name="Cohen E."/>
            <person name="Hunter W.B."/>
            <person name="Brown J.K."/>
            <person name="Jander G."/>
            <person name="Cilia M."/>
            <person name="Douglas A.E."/>
            <person name="Ghanim M."/>
            <person name="Simmons A.M."/>
            <person name="Wintermantel W.M."/>
            <person name="Ling K.-S."/>
            <person name="Fei Z."/>
        </authorList>
    </citation>
    <scope>NUCLEOTIDE SEQUENCE [LARGE SCALE GENOMIC DNA]</scope>
    <source>
        <strain evidence="10 11">MEAM1</strain>
    </source>
</reference>
<dbReference type="InterPro" id="IPR003004">
    <property type="entry name" value="GspF/PilC"/>
</dbReference>
<dbReference type="PANTHER" id="PTHR30012:SF7">
    <property type="entry name" value="PROTEIN TRANSPORT PROTEIN HOFC HOMOLOG"/>
    <property type="match status" value="1"/>
</dbReference>
<dbReference type="PROSITE" id="PS00874">
    <property type="entry name" value="T2SP_F"/>
    <property type="match status" value="1"/>
</dbReference>
<protein>
    <submittedName>
        <fullName evidence="10">Type IV pilin biogenesis protein</fullName>
    </submittedName>
</protein>
<evidence type="ECO:0000256" key="6">
    <source>
        <dbReference type="ARBA" id="ARBA00022692"/>
    </source>
</evidence>
<dbReference type="NCBIfam" id="NF007861">
    <property type="entry name" value="PRK10573.1"/>
    <property type="match status" value="1"/>
</dbReference>
<reference evidence="11" key="1">
    <citation type="submission" date="2016-06" db="EMBL/GenBank/DDBJ databases">
        <authorList>
            <person name="Chen W."/>
            <person name="Hasegawa D.K."/>
        </authorList>
    </citation>
    <scope>NUCLEOTIDE SEQUENCE [LARGE SCALE GENOMIC DNA]</scope>
    <source>
        <strain evidence="11">MEAM1</strain>
    </source>
</reference>
<keyword evidence="6 9" id="KW-0812">Transmembrane</keyword>
<evidence type="ECO:0000256" key="3">
    <source>
        <dbReference type="ARBA" id="ARBA00022448"/>
    </source>
</evidence>
<dbReference type="GO" id="GO:0015628">
    <property type="term" value="P:protein secretion by the type II secretion system"/>
    <property type="evidence" value="ECO:0007669"/>
    <property type="project" value="TreeGrafter"/>
</dbReference>
<proteinExistence type="inferred from homology"/>
<dbReference type="Proteomes" id="UP000216438">
    <property type="component" value="Chromosome"/>
</dbReference>
<sequence length="405" mass="46672">MKDHRLYKWKAINKNGSLEEGIALETQTHLVYENIIQSGLQPVSVKLYRSITQSYWQKEYLINFTRQLATLLQAGLPLVNSLQLLSKDINIPIWRCILQNISQEVSRGEPFSDAIRHYPKIFSKLYCELVAIGELTGHLDHSFFLLAQQQEQKKQLQKKVAKALRYPFLVCIVTLFVSLIMLILVLPEFAKIYASFDATLPWFTRALLFLSNKLINYGLYIASILILLGILYCQILRKKMNWQQREQAFLFRLPFFSKLIRGHCLTQIFRTLAITQLAGLSLASGLKVSELSSNNLFYQKAVNKIYEKIKQGLTFSDALSQQNKLSSYRLFPVLCQQFIRVGEESGSLDILLEKLATWYQKHTQELAENFTQMIEPVLMLVVAVIVGILIIAMYLPIFQLSHVIK</sequence>
<dbReference type="RefSeq" id="WP_046493631.1">
    <property type="nucleotide sequence ID" value="NZ_CP016303.1"/>
</dbReference>
<evidence type="ECO:0000256" key="5">
    <source>
        <dbReference type="ARBA" id="ARBA00022519"/>
    </source>
</evidence>
<dbReference type="AlphaFoldDB" id="A0A249DX97"/>
<evidence type="ECO:0000256" key="1">
    <source>
        <dbReference type="ARBA" id="ARBA00004429"/>
    </source>
</evidence>
<accession>A0A249DX97</accession>